<sequence>MSEAPNNAVITGAASGIGLGLAREAARRGMRLVLADRDADALAAAADALPDALAVPTDVTDPAAVERLAAAAYDRLGPVDLLFNNAGIMATGFSWEIDPARWDASLKVNIGGVLNGIRAFVPRMLQAARPARIVNTASVGGFNPSPLMAPYSATKFAVVALTEALKGELDMLGAPVAVSLLAPGPVRSAIFDDPFGGAVHPATERFVAGLRGMIDQYGMDPEPFAAAVFDAIARGDYWIVPQPEALDPMLERRQAMIAARAQPSFDFLS</sequence>
<dbReference type="OrthoDB" id="7191281at2"/>
<gene>
    <name evidence="6" type="ORF">SAMN06295920_10653</name>
</gene>
<evidence type="ECO:0000313" key="6">
    <source>
        <dbReference type="EMBL" id="SKB77150.1"/>
    </source>
</evidence>
<reference evidence="7" key="1">
    <citation type="submission" date="2017-02" db="EMBL/GenBank/DDBJ databases">
        <authorList>
            <person name="Varghese N."/>
            <person name="Submissions S."/>
        </authorList>
    </citation>
    <scope>NUCLEOTIDE SEQUENCE [LARGE SCALE GENOMIC DNA]</scope>
    <source>
        <strain evidence="7">UM2</strain>
    </source>
</reference>
<keyword evidence="2" id="KW-0521">NADP</keyword>
<evidence type="ECO:0000256" key="3">
    <source>
        <dbReference type="ARBA" id="ARBA00023002"/>
    </source>
</evidence>
<evidence type="ECO:0000313" key="7">
    <source>
        <dbReference type="Proteomes" id="UP000189818"/>
    </source>
</evidence>
<evidence type="ECO:0000256" key="1">
    <source>
        <dbReference type="ARBA" id="ARBA00006484"/>
    </source>
</evidence>
<dbReference type="SUPFAM" id="SSF51735">
    <property type="entry name" value="NAD(P)-binding Rossmann-fold domains"/>
    <property type="match status" value="1"/>
</dbReference>
<dbReference type="InterPro" id="IPR002347">
    <property type="entry name" value="SDR_fam"/>
</dbReference>
<dbReference type="PANTHER" id="PTHR43391">
    <property type="entry name" value="RETINOL DEHYDROGENASE-RELATED"/>
    <property type="match status" value="1"/>
</dbReference>
<dbReference type="AlphaFoldDB" id="A0A1T5E065"/>
<dbReference type="RefSeq" id="WP_079648823.1">
    <property type="nucleotide sequence ID" value="NZ_FUYM01000006.1"/>
</dbReference>
<comment type="similarity">
    <text evidence="1 4">Belongs to the short-chain dehydrogenases/reductases (SDR) family.</text>
</comment>
<dbReference type="InterPro" id="IPR057326">
    <property type="entry name" value="KR_dom"/>
</dbReference>
<dbReference type="EMBL" id="FUYM01000006">
    <property type="protein sequence ID" value="SKB77150.1"/>
    <property type="molecule type" value="Genomic_DNA"/>
</dbReference>
<evidence type="ECO:0000256" key="4">
    <source>
        <dbReference type="RuleBase" id="RU000363"/>
    </source>
</evidence>
<dbReference type="Gene3D" id="3.40.50.720">
    <property type="entry name" value="NAD(P)-binding Rossmann-like Domain"/>
    <property type="match status" value="1"/>
</dbReference>
<dbReference type="PRINTS" id="PR00081">
    <property type="entry name" value="GDHRDH"/>
</dbReference>
<dbReference type="PRINTS" id="PR00080">
    <property type="entry name" value="SDRFAMILY"/>
</dbReference>
<dbReference type="SMART" id="SM00822">
    <property type="entry name" value="PKS_KR"/>
    <property type="match status" value="1"/>
</dbReference>
<proteinExistence type="inferred from homology"/>
<keyword evidence="7" id="KW-1185">Reference proteome</keyword>
<name>A0A1T5E065_9SPHN</name>
<keyword evidence="3" id="KW-0560">Oxidoreductase</keyword>
<dbReference type="Proteomes" id="UP000189818">
    <property type="component" value="Unassembled WGS sequence"/>
</dbReference>
<dbReference type="GO" id="GO:0016491">
    <property type="term" value="F:oxidoreductase activity"/>
    <property type="evidence" value="ECO:0007669"/>
    <property type="project" value="UniProtKB-KW"/>
</dbReference>
<protein>
    <submittedName>
        <fullName evidence="6">Short-chain dehydrogenase</fullName>
    </submittedName>
</protein>
<dbReference type="STRING" id="439228.SAMN06295920_10653"/>
<organism evidence="6 7">
    <name type="scientific">Rhizorhabdus histidinilytica</name>
    <dbReference type="NCBI Taxonomy" id="439228"/>
    <lineage>
        <taxon>Bacteria</taxon>
        <taxon>Pseudomonadati</taxon>
        <taxon>Pseudomonadota</taxon>
        <taxon>Alphaproteobacteria</taxon>
        <taxon>Sphingomonadales</taxon>
        <taxon>Sphingomonadaceae</taxon>
        <taxon>Rhizorhabdus</taxon>
    </lineage>
</organism>
<accession>A0A1T5E065</accession>
<dbReference type="Pfam" id="PF00106">
    <property type="entry name" value="adh_short"/>
    <property type="match status" value="1"/>
</dbReference>
<evidence type="ECO:0000256" key="2">
    <source>
        <dbReference type="ARBA" id="ARBA00022857"/>
    </source>
</evidence>
<dbReference type="PANTHER" id="PTHR43391:SF14">
    <property type="entry name" value="DEHYDROGENASE_REDUCTASE SDR FAMILY PROTEIN 7-LIKE"/>
    <property type="match status" value="1"/>
</dbReference>
<dbReference type="CDD" id="cd05233">
    <property type="entry name" value="SDR_c"/>
    <property type="match status" value="1"/>
</dbReference>
<evidence type="ECO:0000259" key="5">
    <source>
        <dbReference type="SMART" id="SM00822"/>
    </source>
</evidence>
<dbReference type="InterPro" id="IPR036291">
    <property type="entry name" value="NAD(P)-bd_dom_sf"/>
</dbReference>
<feature type="domain" description="Ketoreductase" evidence="5">
    <location>
        <begin position="6"/>
        <end position="189"/>
    </location>
</feature>